<protein>
    <submittedName>
        <fullName evidence="8">Aminotransferase class V-fold PLP-dependent enzyme</fullName>
    </submittedName>
</protein>
<sequence>MPTDPRGLRDDAPLLDAWLRFQEAAPTPFTIPGHKQRHDLVGDVVAGDVPLYAGLDTMKLTGGVLADAERRAARLWGADVCRFSTGGATHANQSVALAVADDGDTVVVSRTLHRSMLLGLVLAGLTPVWVRPEVDPATGLPLGVAPDAVRRALEAHPHARAVFVGDPSYVGTVGDVAGLADAAHEHDVPLVVDAAWAAHFGFHPDLPRHPLQLGADVMVTSAHKTLPAWSQAAIVLARTGRVDAARLEAGVEATATTSPAGAILASTDAARALLERDGEELLGAAIAANREARSRLRAVDGLAVLDGPGVDPLKLTVVLSRAGVDGNAVEQDLLDAGLPVESADRDVLVAVVSLADTPGTVAGLTDALVDSVERHRGPARAAVGPASYGVQPEAVVPPRQAFFSRSEHVPVTSAVGRTSAELVAPYPPGIPVLAPGERITDQALQALGHARLAGVRIAYAADPTLATLRVVVD</sequence>
<organism evidence="8 9">
    <name type="scientific">Nocardioides potassii</name>
    <dbReference type="NCBI Taxonomy" id="2911371"/>
    <lineage>
        <taxon>Bacteria</taxon>
        <taxon>Bacillati</taxon>
        <taxon>Actinomycetota</taxon>
        <taxon>Actinomycetes</taxon>
        <taxon>Propionibacteriales</taxon>
        <taxon>Nocardioidaceae</taxon>
        <taxon>Nocardioides</taxon>
    </lineage>
</organism>
<comment type="similarity">
    <text evidence="2">Belongs to the Orn/Lys/Arg decarboxylase class-I family.</text>
</comment>
<dbReference type="Pfam" id="PF03711">
    <property type="entry name" value="OKR_DC_1_C"/>
    <property type="match status" value="1"/>
</dbReference>
<feature type="domain" description="Orn/Lys/Arg decarboxylase C-terminal" evidence="7">
    <location>
        <begin position="388"/>
        <end position="445"/>
    </location>
</feature>
<evidence type="ECO:0000259" key="7">
    <source>
        <dbReference type="Pfam" id="PF03711"/>
    </source>
</evidence>
<dbReference type="Gene3D" id="3.40.640.10">
    <property type="entry name" value="Type I PLP-dependent aspartate aminotransferase-like (Major domain)"/>
    <property type="match status" value="1"/>
</dbReference>
<comment type="cofactor">
    <cofactor evidence="1">
        <name>pyridoxal 5'-phosphate</name>
        <dbReference type="ChEBI" id="CHEBI:597326"/>
    </cofactor>
</comment>
<dbReference type="InterPro" id="IPR008286">
    <property type="entry name" value="Prn/Lys/Arg_de-COase_C"/>
</dbReference>
<keyword evidence="3" id="KW-0210">Decarboxylase</keyword>
<accession>A0ABS9HGT1</accession>
<evidence type="ECO:0000256" key="1">
    <source>
        <dbReference type="ARBA" id="ARBA00001933"/>
    </source>
</evidence>
<dbReference type="SUPFAM" id="SSF55904">
    <property type="entry name" value="Ornithine decarboxylase C-terminal domain"/>
    <property type="match status" value="1"/>
</dbReference>
<evidence type="ECO:0000259" key="6">
    <source>
        <dbReference type="Pfam" id="PF01276"/>
    </source>
</evidence>
<evidence type="ECO:0000313" key="9">
    <source>
        <dbReference type="Proteomes" id="UP001201161"/>
    </source>
</evidence>
<dbReference type="InterPro" id="IPR036633">
    <property type="entry name" value="Prn/Lys/Arg_de-COase_C_sf"/>
</dbReference>
<dbReference type="RefSeq" id="WP_236404617.1">
    <property type="nucleotide sequence ID" value="NZ_JAKJHZ010000010.1"/>
</dbReference>
<keyword evidence="5" id="KW-0456">Lyase</keyword>
<dbReference type="PANTHER" id="PTHR43277:SF4">
    <property type="entry name" value="ARGININE DECARBOXYLASE"/>
    <property type="match status" value="1"/>
</dbReference>
<dbReference type="EMBL" id="JAKJHZ010000010">
    <property type="protein sequence ID" value="MCF6379513.1"/>
    <property type="molecule type" value="Genomic_DNA"/>
</dbReference>
<evidence type="ECO:0000256" key="2">
    <source>
        <dbReference type="ARBA" id="ARBA00010671"/>
    </source>
</evidence>
<dbReference type="InterPro" id="IPR015421">
    <property type="entry name" value="PyrdxlP-dep_Trfase_major"/>
</dbReference>
<keyword evidence="8" id="KW-0032">Aminotransferase</keyword>
<dbReference type="InterPro" id="IPR052357">
    <property type="entry name" value="Orn_Lys_Arg_decarboxylase-I"/>
</dbReference>
<name>A0ABS9HGT1_9ACTN</name>
<reference evidence="8 9" key="1">
    <citation type="submission" date="2022-01" db="EMBL/GenBank/DDBJ databases">
        <title>Nocardioides sp. nov., an actinomycete isolated from mining soil.</title>
        <authorList>
            <person name="Liu L."/>
        </authorList>
    </citation>
    <scope>NUCLEOTIDE SEQUENCE [LARGE SCALE GENOMIC DNA]</scope>
    <source>
        <strain evidence="8 9">KLBMP 9356</strain>
    </source>
</reference>
<dbReference type="PANTHER" id="PTHR43277">
    <property type="entry name" value="ARGININE DECARBOXYLASE"/>
    <property type="match status" value="1"/>
</dbReference>
<dbReference type="Gene3D" id="3.90.100.10">
    <property type="entry name" value="Orn/Lys/Arg decarboxylase, C-terminal domain"/>
    <property type="match status" value="1"/>
</dbReference>
<dbReference type="InterPro" id="IPR015424">
    <property type="entry name" value="PyrdxlP-dep_Trfase"/>
</dbReference>
<keyword evidence="4" id="KW-0663">Pyridoxal phosphate</keyword>
<evidence type="ECO:0000313" key="8">
    <source>
        <dbReference type="EMBL" id="MCF6379513.1"/>
    </source>
</evidence>
<comment type="caution">
    <text evidence="8">The sequence shown here is derived from an EMBL/GenBank/DDBJ whole genome shotgun (WGS) entry which is preliminary data.</text>
</comment>
<gene>
    <name evidence="8" type="ORF">L2K70_18020</name>
</gene>
<dbReference type="GO" id="GO:0008483">
    <property type="term" value="F:transaminase activity"/>
    <property type="evidence" value="ECO:0007669"/>
    <property type="project" value="UniProtKB-KW"/>
</dbReference>
<evidence type="ECO:0000256" key="4">
    <source>
        <dbReference type="ARBA" id="ARBA00022898"/>
    </source>
</evidence>
<keyword evidence="9" id="KW-1185">Reference proteome</keyword>
<dbReference type="Proteomes" id="UP001201161">
    <property type="component" value="Unassembled WGS sequence"/>
</dbReference>
<evidence type="ECO:0000256" key="3">
    <source>
        <dbReference type="ARBA" id="ARBA00022793"/>
    </source>
</evidence>
<proteinExistence type="inferred from homology"/>
<keyword evidence="8" id="KW-0808">Transferase</keyword>
<dbReference type="SUPFAM" id="SSF53383">
    <property type="entry name" value="PLP-dependent transferases"/>
    <property type="match status" value="1"/>
</dbReference>
<feature type="domain" description="Orn/Lys/Arg decarboxylases family 1 pyridoxal-P attachment site" evidence="6">
    <location>
        <begin position="13"/>
        <end position="299"/>
    </location>
</feature>
<dbReference type="Pfam" id="PF01276">
    <property type="entry name" value="OKR_DC_1"/>
    <property type="match status" value="1"/>
</dbReference>
<evidence type="ECO:0000256" key="5">
    <source>
        <dbReference type="ARBA" id="ARBA00023239"/>
    </source>
</evidence>
<dbReference type="InterPro" id="IPR000310">
    <property type="entry name" value="Orn/Lys/Arg_deCO2ase_major_dom"/>
</dbReference>